<evidence type="ECO:0000313" key="6">
    <source>
        <dbReference type="EMBL" id="QBE47913.1"/>
    </source>
</evidence>
<dbReference type="Proteomes" id="UP000289260">
    <property type="component" value="Chromosome"/>
</dbReference>
<dbReference type="SUPFAM" id="SSF46689">
    <property type="entry name" value="Homeodomain-like"/>
    <property type="match status" value="1"/>
</dbReference>
<accession>A0A4P6KCQ4</accession>
<dbReference type="PROSITE" id="PS50977">
    <property type="entry name" value="HTH_TETR_2"/>
    <property type="match status" value="1"/>
</dbReference>
<reference evidence="6 7" key="1">
    <citation type="submission" date="2019-02" db="EMBL/GenBank/DDBJ databases">
        <authorList>
            <person name="Sun L."/>
            <person name="Pan D."/>
            <person name="Wu X."/>
        </authorList>
    </citation>
    <scope>NUCLEOTIDE SEQUENCE [LARGE SCALE GENOMIC DNA]</scope>
    <source>
        <strain evidence="6 7">JW-1</strain>
    </source>
</reference>
<dbReference type="InterPro" id="IPR001647">
    <property type="entry name" value="HTH_TetR"/>
</dbReference>
<proteinExistence type="predicted"/>
<keyword evidence="7" id="KW-1185">Reference proteome</keyword>
<keyword evidence="3" id="KW-0804">Transcription</keyword>
<evidence type="ECO:0000259" key="5">
    <source>
        <dbReference type="PROSITE" id="PS50977"/>
    </source>
</evidence>
<dbReference type="GO" id="GO:0000976">
    <property type="term" value="F:transcription cis-regulatory region binding"/>
    <property type="evidence" value="ECO:0007669"/>
    <property type="project" value="TreeGrafter"/>
</dbReference>
<evidence type="ECO:0000256" key="4">
    <source>
        <dbReference type="PROSITE-ProRule" id="PRU00335"/>
    </source>
</evidence>
<dbReference type="OrthoDB" id="4548508at2"/>
<evidence type="ECO:0000256" key="2">
    <source>
        <dbReference type="ARBA" id="ARBA00023125"/>
    </source>
</evidence>
<protein>
    <submittedName>
        <fullName evidence="6">TetR family transcriptional regulator</fullName>
    </submittedName>
</protein>
<feature type="domain" description="HTH tetR-type" evidence="5">
    <location>
        <begin position="17"/>
        <end position="77"/>
    </location>
</feature>
<name>A0A4P6KCQ4_9MICO</name>
<sequence length="213" mass="23705">MDAVSSRKAPRVRKPPEERRAEILAEAARIALEDGLERITLRAVAERLGVRPGLISHYFPAAEDLVIAAFELAITTEREWLFSARGTAMERLIGFVRRVESEEAVELARLWLNARHLARFMPALVDAIERQEALDRALLTELIEDGAAEGAFVVDDVLGACVRIFMAVDGFGTYANNTTPFEHEAYKRFVVDVCAWALGLEAGELRAAVRSRL</sequence>
<dbReference type="InterPro" id="IPR009057">
    <property type="entry name" value="Homeodomain-like_sf"/>
</dbReference>
<evidence type="ECO:0000256" key="1">
    <source>
        <dbReference type="ARBA" id="ARBA00023015"/>
    </source>
</evidence>
<gene>
    <name evidence="6" type="ORF">EVS81_02955</name>
</gene>
<dbReference type="RefSeq" id="WP_130109062.1">
    <property type="nucleotide sequence ID" value="NZ_CP035806.1"/>
</dbReference>
<evidence type="ECO:0000313" key="7">
    <source>
        <dbReference type="Proteomes" id="UP000289260"/>
    </source>
</evidence>
<keyword evidence="2 4" id="KW-0238">DNA-binding</keyword>
<evidence type="ECO:0000256" key="3">
    <source>
        <dbReference type="ARBA" id="ARBA00023163"/>
    </source>
</evidence>
<dbReference type="KEGG" id="ltr:EVS81_02955"/>
<dbReference type="Gene3D" id="1.10.357.10">
    <property type="entry name" value="Tetracycline Repressor, domain 2"/>
    <property type="match status" value="1"/>
</dbReference>
<keyword evidence="1" id="KW-0805">Transcription regulation</keyword>
<dbReference type="InterPro" id="IPR050109">
    <property type="entry name" value="HTH-type_TetR-like_transc_reg"/>
</dbReference>
<feature type="DNA-binding region" description="H-T-H motif" evidence="4">
    <location>
        <begin position="40"/>
        <end position="59"/>
    </location>
</feature>
<organism evidence="6 7">
    <name type="scientific">Leucobacter triazinivorans</name>
    <dbReference type="NCBI Taxonomy" id="1784719"/>
    <lineage>
        <taxon>Bacteria</taxon>
        <taxon>Bacillati</taxon>
        <taxon>Actinomycetota</taxon>
        <taxon>Actinomycetes</taxon>
        <taxon>Micrococcales</taxon>
        <taxon>Microbacteriaceae</taxon>
        <taxon>Leucobacter</taxon>
    </lineage>
</organism>
<dbReference type="GO" id="GO:0003700">
    <property type="term" value="F:DNA-binding transcription factor activity"/>
    <property type="evidence" value="ECO:0007669"/>
    <property type="project" value="TreeGrafter"/>
</dbReference>
<dbReference type="Pfam" id="PF00440">
    <property type="entry name" value="TetR_N"/>
    <property type="match status" value="1"/>
</dbReference>
<dbReference type="AlphaFoldDB" id="A0A4P6KCQ4"/>
<dbReference type="PANTHER" id="PTHR30055:SF234">
    <property type="entry name" value="HTH-TYPE TRANSCRIPTIONAL REGULATOR BETI"/>
    <property type="match status" value="1"/>
</dbReference>
<dbReference type="PANTHER" id="PTHR30055">
    <property type="entry name" value="HTH-TYPE TRANSCRIPTIONAL REGULATOR RUTR"/>
    <property type="match status" value="1"/>
</dbReference>
<dbReference type="EMBL" id="CP035806">
    <property type="protein sequence ID" value="QBE47913.1"/>
    <property type="molecule type" value="Genomic_DNA"/>
</dbReference>